<proteinExistence type="predicted"/>
<dbReference type="Pfam" id="PF18467">
    <property type="entry name" value="DUF5613"/>
    <property type="match status" value="1"/>
</dbReference>
<accession>A0A494YU82</accession>
<dbReference type="Pfam" id="PF00583">
    <property type="entry name" value="Acetyltransf_1"/>
    <property type="match status" value="1"/>
</dbReference>
<dbReference type="AlphaFoldDB" id="A0A494YU82"/>
<dbReference type="InterPro" id="IPR040549">
    <property type="entry name" value="DUF5613"/>
</dbReference>
<evidence type="ECO:0000313" key="3">
    <source>
        <dbReference type="Proteomes" id="UP000281813"/>
    </source>
</evidence>
<keyword evidence="3" id="KW-1185">Reference proteome</keyword>
<gene>
    <name evidence="2" type="ORF">D8M05_15615</name>
</gene>
<dbReference type="InterPro" id="IPR016181">
    <property type="entry name" value="Acyl_CoA_acyltransferase"/>
</dbReference>
<dbReference type="CDD" id="cd04301">
    <property type="entry name" value="NAT_SF"/>
    <property type="match status" value="1"/>
</dbReference>
<dbReference type="Proteomes" id="UP000281813">
    <property type="component" value="Unassembled WGS sequence"/>
</dbReference>
<dbReference type="PROSITE" id="PS51186">
    <property type="entry name" value="GNAT"/>
    <property type="match status" value="1"/>
</dbReference>
<dbReference type="Gene3D" id="3.40.630.30">
    <property type="match status" value="1"/>
</dbReference>
<comment type="caution">
    <text evidence="2">The sequence shown here is derived from an EMBL/GenBank/DDBJ whole genome shotgun (WGS) entry which is preliminary data.</text>
</comment>
<protein>
    <submittedName>
        <fullName evidence="2">GNAT family N-acetyltransferase</fullName>
    </submittedName>
</protein>
<sequence>MMKITFEDIYTIGHVIAENELYRHIHYPEMLTRYDSNFIAFKRMPSLDAFVETVGFLRDFHLRNGQKHVKFYFPENEKLGTTLVDYLKKHNYETGFLELYAINPRDFPTLEINPDIVVQSVTEDTMKGYIDLQYKIDLQFGENFAKQKVDLNKKHFKDPAILQVIAFYKGEPAGCLDVIITADTVEIDGLEVLEMFRNKGIGSRLQRFVMERFPDKRVILVADGEDTPREMYQKQNYQFLGFQYEVQKIYND</sequence>
<dbReference type="OrthoDB" id="2213517at2"/>
<reference evidence="2 3" key="1">
    <citation type="journal article" date="2015" name="Antonie Van Leeuwenhoek">
        <title>Oceanobacillus bengalensis sp. nov., a bacterium isolated from seawater of the Bay of Bengal.</title>
        <authorList>
            <person name="Yongchang O."/>
            <person name="Xiang W."/>
            <person name="Wang G."/>
        </authorList>
    </citation>
    <scope>NUCLEOTIDE SEQUENCE [LARGE SCALE GENOMIC DNA]</scope>
    <source>
        <strain evidence="2 3">MCCC 1K00260</strain>
    </source>
</reference>
<dbReference type="InterPro" id="IPR000182">
    <property type="entry name" value="GNAT_dom"/>
</dbReference>
<dbReference type="SUPFAM" id="SSF55729">
    <property type="entry name" value="Acyl-CoA N-acyltransferases (Nat)"/>
    <property type="match status" value="1"/>
</dbReference>
<evidence type="ECO:0000313" key="2">
    <source>
        <dbReference type="EMBL" id="RKQ13657.1"/>
    </source>
</evidence>
<organism evidence="2 3">
    <name type="scientific">Oceanobacillus bengalensis</name>
    <dbReference type="NCBI Taxonomy" id="1435466"/>
    <lineage>
        <taxon>Bacteria</taxon>
        <taxon>Bacillati</taxon>
        <taxon>Bacillota</taxon>
        <taxon>Bacilli</taxon>
        <taxon>Bacillales</taxon>
        <taxon>Bacillaceae</taxon>
        <taxon>Oceanobacillus</taxon>
    </lineage>
</organism>
<name>A0A494YU82_9BACI</name>
<keyword evidence="2" id="KW-0808">Transferase</keyword>
<feature type="domain" description="N-acetyltransferase" evidence="1">
    <location>
        <begin position="116"/>
        <end position="252"/>
    </location>
</feature>
<dbReference type="GO" id="GO:0016747">
    <property type="term" value="F:acyltransferase activity, transferring groups other than amino-acyl groups"/>
    <property type="evidence" value="ECO:0007669"/>
    <property type="project" value="InterPro"/>
</dbReference>
<dbReference type="EMBL" id="RBZO01000028">
    <property type="protein sequence ID" value="RKQ13657.1"/>
    <property type="molecule type" value="Genomic_DNA"/>
</dbReference>
<evidence type="ECO:0000259" key="1">
    <source>
        <dbReference type="PROSITE" id="PS51186"/>
    </source>
</evidence>